<evidence type="ECO:0008006" key="3">
    <source>
        <dbReference type="Google" id="ProtNLM"/>
    </source>
</evidence>
<keyword evidence="2" id="KW-1185">Reference proteome</keyword>
<sequence length="277" mass="32041">MEAKKKKRPPIGQQSSQYDKIFKENLEAVISSIMQNILEITAVSVEELPDDIQHTKERKPDVLKKVTDNQGDTFVLQIEFQVANDDEMVHRMLDYKAMLIRKYRLPIYQYVIFLGKGQPKMETHLTDVGLTFEYNLLSINSVDYKIFLKSNRPEEIVLSVLANFGQETSENALKDIILRLEETTSGDLALKRYFKQLRILAQLRKLEQKLKNIVMDSIAKYIDEKRDVAFLIGQEKTEERIVRNLLSKMSLTLEQIAEIAGVTVGFVKSVQRQLTEK</sequence>
<dbReference type="PANTHER" id="PTHR34613:SF1">
    <property type="entry name" value="SLL6017 PROTEIN"/>
    <property type="match status" value="1"/>
</dbReference>
<comment type="caution">
    <text evidence="1">The sequence shown here is derived from an EMBL/GenBank/DDBJ whole genome shotgun (WGS) entry which is preliminary data.</text>
</comment>
<dbReference type="Proteomes" id="UP000541352">
    <property type="component" value="Unassembled WGS sequence"/>
</dbReference>
<organism evidence="1 2">
    <name type="scientific">Runella defluvii</name>
    <dbReference type="NCBI Taxonomy" id="370973"/>
    <lineage>
        <taxon>Bacteria</taxon>
        <taxon>Pseudomonadati</taxon>
        <taxon>Bacteroidota</taxon>
        <taxon>Cytophagia</taxon>
        <taxon>Cytophagales</taxon>
        <taxon>Spirosomataceae</taxon>
        <taxon>Runella</taxon>
    </lineage>
</organism>
<dbReference type="PANTHER" id="PTHR34613">
    <property type="entry name" value="SLL0800 PROTEIN"/>
    <property type="match status" value="1"/>
</dbReference>
<name>A0A7W5ZMH7_9BACT</name>
<proteinExistence type="predicted"/>
<dbReference type="EMBL" id="JACIBY010000009">
    <property type="protein sequence ID" value="MBB3840035.1"/>
    <property type="molecule type" value="Genomic_DNA"/>
</dbReference>
<dbReference type="RefSeq" id="WP_183976764.1">
    <property type="nucleotide sequence ID" value="NZ_JACIBY010000009.1"/>
</dbReference>
<dbReference type="AlphaFoldDB" id="A0A7W5ZMH7"/>
<evidence type="ECO:0000313" key="1">
    <source>
        <dbReference type="EMBL" id="MBB3840035.1"/>
    </source>
</evidence>
<gene>
    <name evidence="1" type="ORF">FHS57_004048</name>
</gene>
<evidence type="ECO:0000313" key="2">
    <source>
        <dbReference type="Proteomes" id="UP000541352"/>
    </source>
</evidence>
<protein>
    <recommendedName>
        <fullName evidence="3">Rpn family recombination-promoting nuclease/putative transposase</fullName>
    </recommendedName>
</protein>
<reference evidence="1 2" key="1">
    <citation type="submission" date="2020-08" db="EMBL/GenBank/DDBJ databases">
        <title>Genomic Encyclopedia of Type Strains, Phase IV (KMG-IV): sequencing the most valuable type-strain genomes for metagenomic binning, comparative biology and taxonomic classification.</title>
        <authorList>
            <person name="Goeker M."/>
        </authorList>
    </citation>
    <scope>NUCLEOTIDE SEQUENCE [LARGE SCALE GENOMIC DNA]</scope>
    <source>
        <strain evidence="1 2">DSM 17976</strain>
    </source>
</reference>
<accession>A0A7W5ZMH7</accession>